<evidence type="ECO:0000256" key="1">
    <source>
        <dbReference type="ARBA" id="ARBA00022723"/>
    </source>
</evidence>
<accession>A0AAD7MZG0</accession>
<gene>
    <name evidence="6" type="ORF">B0H16DRAFT_1729224</name>
</gene>
<comment type="caution">
    <text evidence="6">The sequence shown here is derived from an EMBL/GenBank/DDBJ whole genome shotgun (WGS) entry which is preliminary data.</text>
</comment>
<dbReference type="GO" id="GO:0008270">
    <property type="term" value="F:zinc ion binding"/>
    <property type="evidence" value="ECO:0007669"/>
    <property type="project" value="UniProtKB-KW"/>
</dbReference>
<dbReference type="InterPro" id="IPR013083">
    <property type="entry name" value="Znf_RING/FYVE/PHD"/>
</dbReference>
<dbReference type="Pfam" id="PF13445">
    <property type="entry name" value="zf-RING_UBOX"/>
    <property type="match status" value="1"/>
</dbReference>
<evidence type="ECO:0000313" key="6">
    <source>
        <dbReference type="EMBL" id="KAJ7739843.1"/>
    </source>
</evidence>
<keyword evidence="3" id="KW-0862">Zinc</keyword>
<evidence type="ECO:0000313" key="7">
    <source>
        <dbReference type="Proteomes" id="UP001215598"/>
    </source>
</evidence>
<dbReference type="InterPro" id="IPR001841">
    <property type="entry name" value="Znf_RING"/>
</dbReference>
<organism evidence="6 7">
    <name type="scientific">Mycena metata</name>
    <dbReference type="NCBI Taxonomy" id="1033252"/>
    <lineage>
        <taxon>Eukaryota</taxon>
        <taxon>Fungi</taxon>
        <taxon>Dikarya</taxon>
        <taxon>Basidiomycota</taxon>
        <taxon>Agaricomycotina</taxon>
        <taxon>Agaricomycetes</taxon>
        <taxon>Agaricomycetidae</taxon>
        <taxon>Agaricales</taxon>
        <taxon>Marasmiineae</taxon>
        <taxon>Mycenaceae</taxon>
        <taxon>Mycena</taxon>
    </lineage>
</organism>
<feature type="domain" description="RING-type" evidence="5">
    <location>
        <begin position="32"/>
        <end position="64"/>
    </location>
</feature>
<proteinExistence type="predicted"/>
<sequence length="82" mass="9098">MAHHLRILANKIDNHTINQNAAKDAVMESTQCPICYLPMFVPDTLPECGHTFCQSCLVGWFVACECIQLSHVQEGSEVPTLP</sequence>
<dbReference type="SUPFAM" id="SSF57850">
    <property type="entry name" value="RING/U-box"/>
    <property type="match status" value="1"/>
</dbReference>
<reference evidence="6" key="1">
    <citation type="submission" date="2023-03" db="EMBL/GenBank/DDBJ databases">
        <title>Massive genome expansion in bonnet fungi (Mycena s.s.) driven by repeated elements and novel gene families across ecological guilds.</title>
        <authorList>
            <consortium name="Lawrence Berkeley National Laboratory"/>
            <person name="Harder C.B."/>
            <person name="Miyauchi S."/>
            <person name="Viragh M."/>
            <person name="Kuo A."/>
            <person name="Thoen E."/>
            <person name="Andreopoulos B."/>
            <person name="Lu D."/>
            <person name="Skrede I."/>
            <person name="Drula E."/>
            <person name="Henrissat B."/>
            <person name="Morin E."/>
            <person name="Kohler A."/>
            <person name="Barry K."/>
            <person name="LaButti K."/>
            <person name="Morin E."/>
            <person name="Salamov A."/>
            <person name="Lipzen A."/>
            <person name="Mereny Z."/>
            <person name="Hegedus B."/>
            <person name="Baldrian P."/>
            <person name="Stursova M."/>
            <person name="Weitz H."/>
            <person name="Taylor A."/>
            <person name="Grigoriev I.V."/>
            <person name="Nagy L.G."/>
            <person name="Martin F."/>
            <person name="Kauserud H."/>
        </authorList>
    </citation>
    <scope>NUCLEOTIDE SEQUENCE</scope>
    <source>
        <strain evidence="6">CBHHK182m</strain>
    </source>
</reference>
<dbReference type="EMBL" id="JARKIB010000105">
    <property type="protein sequence ID" value="KAJ7739843.1"/>
    <property type="molecule type" value="Genomic_DNA"/>
</dbReference>
<dbReference type="AlphaFoldDB" id="A0AAD7MZG0"/>
<keyword evidence="1" id="KW-0479">Metal-binding</keyword>
<protein>
    <recommendedName>
        <fullName evidence="5">RING-type domain-containing protein</fullName>
    </recommendedName>
</protein>
<name>A0AAD7MZG0_9AGAR</name>
<dbReference type="PROSITE" id="PS00518">
    <property type="entry name" value="ZF_RING_1"/>
    <property type="match status" value="1"/>
</dbReference>
<dbReference type="Proteomes" id="UP001215598">
    <property type="component" value="Unassembled WGS sequence"/>
</dbReference>
<evidence type="ECO:0000259" key="5">
    <source>
        <dbReference type="PROSITE" id="PS50089"/>
    </source>
</evidence>
<dbReference type="InterPro" id="IPR017907">
    <property type="entry name" value="Znf_RING_CS"/>
</dbReference>
<evidence type="ECO:0000256" key="3">
    <source>
        <dbReference type="ARBA" id="ARBA00022833"/>
    </source>
</evidence>
<evidence type="ECO:0000256" key="2">
    <source>
        <dbReference type="ARBA" id="ARBA00022771"/>
    </source>
</evidence>
<keyword evidence="2 4" id="KW-0863">Zinc-finger</keyword>
<dbReference type="PROSITE" id="PS50089">
    <property type="entry name" value="ZF_RING_2"/>
    <property type="match status" value="1"/>
</dbReference>
<evidence type="ECO:0000256" key="4">
    <source>
        <dbReference type="PROSITE-ProRule" id="PRU00175"/>
    </source>
</evidence>
<dbReference type="Gene3D" id="3.30.40.10">
    <property type="entry name" value="Zinc/RING finger domain, C3HC4 (zinc finger)"/>
    <property type="match status" value="1"/>
</dbReference>
<dbReference type="InterPro" id="IPR027370">
    <property type="entry name" value="Znf-RING_euk"/>
</dbReference>
<keyword evidence="7" id="KW-1185">Reference proteome</keyword>